<dbReference type="STRING" id="1801774.A3A05_03320"/>
<dbReference type="AlphaFoldDB" id="A0A1F6WV99"/>
<accession>A0A1F6WV99</accession>
<dbReference type="Gene3D" id="3.40.50.300">
    <property type="entry name" value="P-loop containing nucleotide triphosphate hydrolases"/>
    <property type="match status" value="1"/>
</dbReference>
<feature type="domain" description="AAA+ ATPase" evidence="4">
    <location>
        <begin position="37"/>
        <end position="157"/>
    </location>
</feature>
<gene>
    <name evidence="3" type="primary">dnaX</name>
    <name evidence="5" type="ORF">A3A05_03320</name>
</gene>
<dbReference type="PANTHER" id="PTHR11669">
    <property type="entry name" value="REPLICATION FACTOR C / DNA POLYMERASE III GAMMA-TAU SUBUNIT"/>
    <property type="match status" value="1"/>
</dbReference>
<sequence length="376" mass="41663">MHDLALYRKYRPKSFKEVLGQNHIVDVLESSVETNKVSHAYLFVGSRGTGKTSVARIFANKIGVSVNDLYEIDAASNRGIEDIKELRDGARVLPFDSKYKVYIIDEVHMLSKDAWGALLKTLEEPPKHVIFMLATTEFHKVPETIISRCQVFVFKKASDAISKKMLIDVAKKEGFELDAGSAELLAILGDGSFRDALGELQKVLNFIGKDKKTPNQSKLGTGQVKREDVEKITGAPKTALVNDFISAIAEKNIEKGIMAVRKAAEANLDMKLYFKLIIEKFRVAIILRYAPKLEEEMAGDLGEEDLKFLKALVKTDPERKPSASYGAGKEGHLFTSSTLAILLEAYQNIDNAFISELPLELALVKIIGKESGAVDK</sequence>
<dbReference type="InterPro" id="IPR012763">
    <property type="entry name" value="DNA_pol_III_sug/sutau_N"/>
</dbReference>
<dbReference type="PANTHER" id="PTHR11669:SF0">
    <property type="entry name" value="PROTEIN STICHEL-LIKE 2"/>
    <property type="match status" value="1"/>
</dbReference>
<reference evidence="5 6" key="1">
    <citation type="journal article" date="2016" name="Nat. Commun.">
        <title>Thousands of microbial genomes shed light on interconnected biogeochemical processes in an aquifer system.</title>
        <authorList>
            <person name="Anantharaman K."/>
            <person name="Brown C.T."/>
            <person name="Hug L.A."/>
            <person name="Sharon I."/>
            <person name="Castelle C.J."/>
            <person name="Probst A.J."/>
            <person name="Thomas B.C."/>
            <person name="Singh A."/>
            <person name="Wilkins M.J."/>
            <person name="Karaoz U."/>
            <person name="Brodie E.L."/>
            <person name="Williams K.H."/>
            <person name="Hubbard S.S."/>
            <person name="Banfield J.F."/>
        </authorList>
    </citation>
    <scope>NUCLEOTIDE SEQUENCE [LARGE SCALE GENOMIC DNA]</scope>
</reference>
<dbReference type="GO" id="GO:0009360">
    <property type="term" value="C:DNA polymerase III complex"/>
    <property type="evidence" value="ECO:0007669"/>
    <property type="project" value="InterPro"/>
</dbReference>
<proteinExistence type="inferred from homology"/>
<dbReference type="NCBIfam" id="TIGR02397">
    <property type="entry name" value="dnaX_nterm"/>
    <property type="match status" value="1"/>
</dbReference>
<dbReference type="GO" id="GO:0005524">
    <property type="term" value="F:ATP binding"/>
    <property type="evidence" value="ECO:0007669"/>
    <property type="project" value="UniProtKB-KW"/>
</dbReference>
<dbReference type="InterPro" id="IPR003593">
    <property type="entry name" value="AAA+_ATPase"/>
</dbReference>
<evidence type="ECO:0000256" key="3">
    <source>
        <dbReference type="RuleBase" id="RU364063"/>
    </source>
</evidence>
<keyword evidence="3" id="KW-0235">DNA replication</keyword>
<dbReference type="Proteomes" id="UP000176187">
    <property type="component" value="Unassembled WGS sequence"/>
</dbReference>
<comment type="function">
    <text evidence="3">DNA polymerase III is a complex, multichain enzyme responsible for most of the replicative synthesis in bacteria. This DNA polymerase also exhibits 3' to 5' exonuclease activity.</text>
</comment>
<name>A0A1F6WV99_9BACT</name>
<dbReference type="SMART" id="SM00382">
    <property type="entry name" value="AAA"/>
    <property type="match status" value="1"/>
</dbReference>
<dbReference type="InterPro" id="IPR027417">
    <property type="entry name" value="P-loop_NTPase"/>
</dbReference>
<evidence type="ECO:0000256" key="1">
    <source>
        <dbReference type="ARBA" id="ARBA00022932"/>
    </source>
</evidence>
<keyword evidence="1 3" id="KW-0239">DNA-directed DNA polymerase</keyword>
<protein>
    <recommendedName>
        <fullName evidence="3">DNA polymerase III subunit gamma/tau</fullName>
        <ecNumber evidence="3">2.7.7.7</ecNumber>
    </recommendedName>
</protein>
<dbReference type="Gene3D" id="1.10.8.60">
    <property type="match status" value="1"/>
</dbReference>
<organism evidence="5 6">
    <name type="scientific">Candidatus Nomurabacteria bacterium RIFCSPLOWO2_01_FULL_41_12</name>
    <dbReference type="NCBI Taxonomy" id="1801774"/>
    <lineage>
        <taxon>Bacteria</taxon>
        <taxon>Candidatus Nomuraibacteriota</taxon>
    </lineage>
</organism>
<dbReference type="Pfam" id="PF13177">
    <property type="entry name" value="DNA_pol3_delta2"/>
    <property type="match status" value="2"/>
</dbReference>
<dbReference type="SUPFAM" id="SSF52540">
    <property type="entry name" value="P-loop containing nucleoside triphosphate hydrolases"/>
    <property type="match status" value="1"/>
</dbReference>
<keyword evidence="3" id="KW-0067">ATP-binding</keyword>
<comment type="similarity">
    <text evidence="3">Belongs to the DnaX/STICHEL family.</text>
</comment>
<dbReference type="EMBL" id="MFUY01000022">
    <property type="protein sequence ID" value="OGI85802.1"/>
    <property type="molecule type" value="Genomic_DNA"/>
</dbReference>
<keyword evidence="3" id="KW-0547">Nucleotide-binding</keyword>
<evidence type="ECO:0000259" key="4">
    <source>
        <dbReference type="SMART" id="SM00382"/>
    </source>
</evidence>
<comment type="catalytic activity">
    <reaction evidence="2 3">
        <text>DNA(n) + a 2'-deoxyribonucleoside 5'-triphosphate = DNA(n+1) + diphosphate</text>
        <dbReference type="Rhea" id="RHEA:22508"/>
        <dbReference type="Rhea" id="RHEA-COMP:17339"/>
        <dbReference type="Rhea" id="RHEA-COMP:17340"/>
        <dbReference type="ChEBI" id="CHEBI:33019"/>
        <dbReference type="ChEBI" id="CHEBI:61560"/>
        <dbReference type="ChEBI" id="CHEBI:173112"/>
        <dbReference type="EC" id="2.7.7.7"/>
    </reaction>
</comment>
<dbReference type="EC" id="2.7.7.7" evidence="3"/>
<evidence type="ECO:0000313" key="5">
    <source>
        <dbReference type="EMBL" id="OGI85802.1"/>
    </source>
</evidence>
<evidence type="ECO:0000313" key="6">
    <source>
        <dbReference type="Proteomes" id="UP000176187"/>
    </source>
</evidence>
<keyword evidence="3" id="KW-0808">Transferase</keyword>
<comment type="subunit">
    <text evidence="3">DNA polymerase III contains a core (composed of alpha, epsilon and theta chains) that associates with a tau subunit. This core dimerizes to form the POLIII' complex. PolIII' associates with the gamma complex (composed of gamma, delta, delta', psi and chi chains) and with the beta chain to form the complete DNA polymerase III complex.</text>
</comment>
<comment type="caution">
    <text evidence="5">The sequence shown here is derived from an EMBL/GenBank/DDBJ whole genome shotgun (WGS) entry which is preliminary data.</text>
</comment>
<dbReference type="GO" id="GO:0003887">
    <property type="term" value="F:DNA-directed DNA polymerase activity"/>
    <property type="evidence" value="ECO:0007669"/>
    <property type="project" value="UniProtKB-KW"/>
</dbReference>
<dbReference type="InterPro" id="IPR050238">
    <property type="entry name" value="DNA_Rep/Repair_Clamp_Loader"/>
</dbReference>
<dbReference type="CDD" id="cd00009">
    <property type="entry name" value="AAA"/>
    <property type="match status" value="1"/>
</dbReference>
<dbReference type="GO" id="GO:0006261">
    <property type="term" value="P:DNA-templated DNA replication"/>
    <property type="evidence" value="ECO:0007669"/>
    <property type="project" value="TreeGrafter"/>
</dbReference>
<keyword evidence="3" id="KW-0548">Nucleotidyltransferase</keyword>
<evidence type="ECO:0000256" key="2">
    <source>
        <dbReference type="ARBA" id="ARBA00049244"/>
    </source>
</evidence>